<evidence type="ECO:0000313" key="7">
    <source>
        <dbReference type="Proteomes" id="UP001610335"/>
    </source>
</evidence>
<organism evidence="6 7">
    <name type="scientific">Aspergillus cavernicola</name>
    <dbReference type="NCBI Taxonomy" id="176166"/>
    <lineage>
        <taxon>Eukaryota</taxon>
        <taxon>Fungi</taxon>
        <taxon>Dikarya</taxon>
        <taxon>Ascomycota</taxon>
        <taxon>Pezizomycotina</taxon>
        <taxon>Eurotiomycetes</taxon>
        <taxon>Eurotiomycetidae</taxon>
        <taxon>Eurotiales</taxon>
        <taxon>Aspergillaceae</taxon>
        <taxon>Aspergillus</taxon>
        <taxon>Aspergillus subgen. Nidulantes</taxon>
    </lineage>
</organism>
<keyword evidence="2" id="KW-0479">Metal-binding</keyword>
<proteinExistence type="predicted"/>
<keyword evidence="7" id="KW-1185">Reference proteome</keyword>
<comment type="subcellular location">
    <subcellularLocation>
        <location evidence="1">Nucleus</location>
    </subcellularLocation>
</comment>
<dbReference type="PANTHER" id="PTHR47338:SF16">
    <property type="entry name" value="TRANSCRIPTION FACTOR, PUTATIVE (AFU_ORTHOLOGUE AFUA_2G09360)-RELATED"/>
    <property type="match status" value="1"/>
</dbReference>
<dbReference type="EMBL" id="JBFXLS010000072">
    <property type="protein sequence ID" value="KAL2820167.1"/>
    <property type="molecule type" value="Genomic_DNA"/>
</dbReference>
<keyword evidence="4" id="KW-0804">Transcription</keyword>
<dbReference type="PANTHER" id="PTHR47338">
    <property type="entry name" value="ZN(II)2CYS6 TRANSCRIPTION FACTOR (EUROFUNG)-RELATED"/>
    <property type="match status" value="1"/>
</dbReference>
<evidence type="ECO:0000256" key="1">
    <source>
        <dbReference type="ARBA" id="ARBA00004123"/>
    </source>
</evidence>
<keyword evidence="3" id="KW-0805">Transcription regulation</keyword>
<dbReference type="InterPro" id="IPR050815">
    <property type="entry name" value="TF_fung"/>
</dbReference>
<evidence type="ECO:0000256" key="2">
    <source>
        <dbReference type="ARBA" id="ARBA00022723"/>
    </source>
</evidence>
<gene>
    <name evidence="6" type="ORF">BDW59DRAFT_164780</name>
</gene>
<accession>A0ABR4HZI2</accession>
<dbReference type="Proteomes" id="UP001610335">
    <property type="component" value="Unassembled WGS sequence"/>
</dbReference>
<sequence>MFEADPYRAVFWETWMMETWHAARAQIPRQLTASPSFKRPLEEETYRNMKTSDSPDQYSETRLDALGLRRRGLWSSMLALSEMHGQVMRLNDVIVQNSVSEVEMRRRVSGISDQLDAWLRGLPGDLRDTPENRERHARRGLGREFAVKQLVYHHQSQLLYYRFLNKKSESPEGGTDHEAAVYAARCRAHAKALSQVMWDTNSCLGMECLWSSVNGHLLVVASPVLLYTLLFDTDGASIARAKKLLEQNFIMLLQFRKYWSLVELSMTRLQAFHRACQMNSTQENFDMDRWMIYFLNRYDANVSERYSDGVYGPGSSEWSADGPPAADLWLELSEGISNVSAGYADNPYFN</sequence>
<name>A0ABR4HZI2_9EURO</name>
<reference evidence="6 7" key="1">
    <citation type="submission" date="2024-07" db="EMBL/GenBank/DDBJ databases">
        <title>Section-level genome sequencing and comparative genomics of Aspergillus sections Usti and Cavernicolus.</title>
        <authorList>
            <consortium name="Lawrence Berkeley National Laboratory"/>
            <person name="Nybo J.L."/>
            <person name="Vesth T.C."/>
            <person name="Theobald S."/>
            <person name="Frisvad J.C."/>
            <person name="Larsen T.O."/>
            <person name="Kjaerboelling I."/>
            <person name="Rothschild-Mancinelli K."/>
            <person name="Lyhne E.K."/>
            <person name="Kogle M.E."/>
            <person name="Barry K."/>
            <person name="Clum A."/>
            <person name="Na H."/>
            <person name="Ledsgaard L."/>
            <person name="Lin J."/>
            <person name="Lipzen A."/>
            <person name="Kuo A."/>
            <person name="Riley R."/>
            <person name="Mondo S."/>
            <person name="LaButti K."/>
            <person name="Haridas S."/>
            <person name="Pangalinan J."/>
            <person name="Salamov A.A."/>
            <person name="Simmons B.A."/>
            <person name="Magnuson J.K."/>
            <person name="Chen J."/>
            <person name="Drula E."/>
            <person name="Henrissat B."/>
            <person name="Wiebenga A."/>
            <person name="Lubbers R.J."/>
            <person name="Gomes A.C."/>
            <person name="Makela M.R."/>
            <person name="Stajich J."/>
            <person name="Grigoriev I.V."/>
            <person name="Mortensen U.H."/>
            <person name="De vries R.P."/>
            <person name="Baker S.E."/>
            <person name="Andersen M.R."/>
        </authorList>
    </citation>
    <scope>NUCLEOTIDE SEQUENCE [LARGE SCALE GENOMIC DNA]</scope>
    <source>
        <strain evidence="6 7">CBS 600.67</strain>
    </source>
</reference>
<evidence type="ECO:0008006" key="8">
    <source>
        <dbReference type="Google" id="ProtNLM"/>
    </source>
</evidence>
<keyword evidence="5" id="KW-0539">Nucleus</keyword>
<evidence type="ECO:0000313" key="6">
    <source>
        <dbReference type="EMBL" id="KAL2820167.1"/>
    </source>
</evidence>
<evidence type="ECO:0000256" key="3">
    <source>
        <dbReference type="ARBA" id="ARBA00023015"/>
    </source>
</evidence>
<evidence type="ECO:0000256" key="4">
    <source>
        <dbReference type="ARBA" id="ARBA00023163"/>
    </source>
</evidence>
<protein>
    <recommendedName>
        <fullName evidence="8">Transcription factor domain-containing protein</fullName>
    </recommendedName>
</protein>
<evidence type="ECO:0000256" key="5">
    <source>
        <dbReference type="ARBA" id="ARBA00023242"/>
    </source>
</evidence>
<comment type="caution">
    <text evidence="6">The sequence shown here is derived from an EMBL/GenBank/DDBJ whole genome shotgun (WGS) entry which is preliminary data.</text>
</comment>